<evidence type="ECO:0000313" key="1">
    <source>
        <dbReference type="EMBL" id="KAG0718332.1"/>
    </source>
</evidence>
<dbReference type="EMBL" id="JACEEZ010016216">
    <property type="protein sequence ID" value="KAG0718332.1"/>
    <property type="molecule type" value="Genomic_DNA"/>
</dbReference>
<dbReference type="AlphaFoldDB" id="A0A8J4Y1J5"/>
<comment type="caution">
    <text evidence="1">The sequence shown here is derived from an EMBL/GenBank/DDBJ whole genome shotgun (WGS) entry which is preliminary data.</text>
</comment>
<organism evidence="1 2">
    <name type="scientific">Chionoecetes opilio</name>
    <name type="common">Atlantic snow crab</name>
    <name type="synonym">Cancer opilio</name>
    <dbReference type="NCBI Taxonomy" id="41210"/>
    <lineage>
        <taxon>Eukaryota</taxon>
        <taxon>Metazoa</taxon>
        <taxon>Ecdysozoa</taxon>
        <taxon>Arthropoda</taxon>
        <taxon>Crustacea</taxon>
        <taxon>Multicrustacea</taxon>
        <taxon>Malacostraca</taxon>
        <taxon>Eumalacostraca</taxon>
        <taxon>Eucarida</taxon>
        <taxon>Decapoda</taxon>
        <taxon>Pleocyemata</taxon>
        <taxon>Brachyura</taxon>
        <taxon>Eubrachyura</taxon>
        <taxon>Majoidea</taxon>
        <taxon>Majidae</taxon>
        <taxon>Chionoecetes</taxon>
    </lineage>
</organism>
<dbReference type="Gene3D" id="3.40.525.10">
    <property type="entry name" value="CRAL-TRIO lipid binding domain"/>
    <property type="match status" value="1"/>
</dbReference>
<dbReference type="InterPro" id="IPR036865">
    <property type="entry name" value="CRAL-TRIO_dom_sf"/>
</dbReference>
<gene>
    <name evidence="1" type="ORF">GWK47_052588</name>
</gene>
<keyword evidence="2" id="KW-1185">Reference proteome</keyword>
<dbReference type="OrthoDB" id="75724at2759"/>
<sequence length="113" mass="12425">MTVAIAKLLGSEEWRREHKVSTITSTSPGVVRMGVTRLAVLLGGRDKVGRPVVVVTARNHSLIGRDMDDMTQYMVHVLVSVCTLDENTASKIKFVKTETIGEHFDPSILSSDM</sequence>
<accession>A0A8J4Y1J5</accession>
<evidence type="ECO:0000313" key="2">
    <source>
        <dbReference type="Proteomes" id="UP000770661"/>
    </source>
</evidence>
<proteinExistence type="predicted"/>
<name>A0A8J4Y1J5_CHIOP</name>
<dbReference type="Proteomes" id="UP000770661">
    <property type="component" value="Unassembled WGS sequence"/>
</dbReference>
<reference evidence="1" key="1">
    <citation type="submission" date="2020-07" db="EMBL/GenBank/DDBJ databases">
        <title>The High-quality genome of the commercially important snow crab, Chionoecetes opilio.</title>
        <authorList>
            <person name="Jeong J.-H."/>
            <person name="Ryu S."/>
        </authorList>
    </citation>
    <scope>NUCLEOTIDE SEQUENCE</scope>
    <source>
        <strain evidence="1">MADBK_172401_WGS</strain>
        <tissue evidence="1">Digestive gland</tissue>
    </source>
</reference>
<protein>
    <submittedName>
        <fullName evidence="1">Uncharacterized protein</fullName>
    </submittedName>
</protein>